<dbReference type="InterPro" id="IPR009288">
    <property type="entry name" value="AIG2-like_dom"/>
</dbReference>
<dbReference type="CDD" id="cd06661">
    <property type="entry name" value="GGCT_like"/>
    <property type="match status" value="1"/>
</dbReference>
<name>A0A1B7KZU0_9ENTR</name>
<dbReference type="InterPro" id="IPR013024">
    <property type="entry name" value="GGCT-like"/>
</dbReference>
<dbReference type="EMBL" id="LYRP01000047">
    <property type="protein sequence ID" value="OAT75538.1"/>
    <property type="molecule type" value="Genomic_DNA"/>
</dbReference>
<dbReference type="Gene3D" id="3.10.490.10">
    <property type="entry name" value="Gamma-glutamyl cyclotransferase-like"/>
    <property type="match status" value="1"/>
</dbReference>
<dbReference type="Proteomes" id="UP000078225">
    <property type="component" value="Unassembled WGS sequence"/>
</dbReference>
<organism evidence="4 5">
    <name type="scientific">Mangrovibacter phragmitis</name>
    <dbReference type="NCBI Taxonomy" id="1691903"/>
    <lineage>
        <taxon>Bacteria</taxon>
        <taxon>Pseudomonadati</taxon>
        <taxon>Pseudomonadota</taxon>
        <taxon>Gammaproteobacteria</taxon>
        <taxon>Enterobacterales</taxon>
        <taxon>Enterobacteriaceae</taxon>
        <taxon>Mangrovibacter</taxon>
    </lineage>
</organism>
<evidence type="ECO:0000256" key="2">
    <source>
        <dbReference type="ARBA" id="ARBA00030602"/>
    </source>
</evidence>
<protein>
    <recommendedName>
        <fullName evidence="2">Putative gamma-glutamylcyclotransferase</fullName>
    </recommendedName>
</protein>
<dbReference type="InterPro" id="IPR045038">
    <property type="entry name" value="AIG2-like"/>
</dbReference>
<dbReference type="Pfam" id="PF06094">
    <property type="entry name" value="GGACT"/>
    <property type="match status" value="1"/>
</dbReference>
<dbReference type="PANTHER" id="PTHR31544:SF2">
    <property type="entry name" value="AIG2-LIKE PROTEIN D"/>
    <property type="match status" value="1"/>
</dbReference>
<evidence type="ECO:0000259" key="3">
    <source>
        <dbReference type="Pfam" id="PF06094"/>
    </source>
</evidence>
<keyword evidence="1" id="KW-0808">Transferase</keyword>
<dbReference type="OrthoDB" id="5070127at2"/>
<dbReference type="AlphaFoldDB" id="A0A1B7KZU0"/>
<evidence type="ECO:0000313" key="5">
    <source>
        <dbReference type="Proteomes" id="UP000078225"/>
    </source>
</evidence>
<proteinExistence type="predicted"/>
<accession>A0A1B7KZU0</accession>
<dbReference type="GO" id="GO:0016740">
    <property type="term" value="F:transferase activity"/>
    <property type="evidence" value="ECO:0007669"/>
    <property type="project" value="UniProtKB-KW"/>
</dbReference>
<dbReference type="SUPFAM" id="SSF110857">
    <property type="entry name" value="Gamma-glutamyl cyclotransferase-like"/>
    <property type="match status" value="1"/>
</dbReference>
<reference evidence="5" key="1">
    <citation type="submission" date="2016-05" db="EMBL/GenBank/DDBJ databases">
        <authorList>
            <person name="Behera P."/>
            <person name="Vaishampayan P."/>
            <person name="Singh N."/>
            <person name="Raina V."/>
            <person name="Suar M."/>
            <person name="Pattnaik A."/>
            <person name="Rastogi G."/>
        </authorList>
    </citation>
    <scope>NUCLEOTIDE SEQUENCE [LARGE SCALE GENOMIC DNA]</scope>
    <source>
        <strain evidence="5">MP23</strain>
    </source>
</reference>
<feature type="domain" description="Gamma-glutamylcyclotransferase AIG2-like" evidence="3">
    <location>
        <begin position="4"/>
        <end position="106"/>
    </location>
</feature>
<dbReference type="PANTHER" id="PTHR31544">
    <property type="entry name" value="AIG2-LIKE PROTEIN D"/>
    <property type="match status" value="1"/>
</dbReference>
<keyword evidence="5" id="KW-1185">Reference proteome</keyword>
<gene>
    <name evidence="4" type="ORF">A9B99_14600</name>
</gene>
<evidence type="ECO:0000256" key="1">
    <source>
        <dbReference type="ARBA" id="ARBA00022679"/>
    </source>
</evidence>
<dbReference type="STRING" id="1691903.A9B99_14600"/>
<sequence>MAYLFVYGSLCPGEKNAGLLAQMEGLWEPACVTGHLVNAGWRTLGGYPALIPDSQGELVDGYLFSSSKLDENWAMLDDFEGADYLRVTAEVTTQQGQKICAFVYILKA</sequence>
<dbReference type="InterPro" id="IPR036568">
    <property type="entry name" value="GGCT-like_sf"/>
</dbReference>
<dbReference type="RefSeq" id="WP_064600542.1">
    <property type="nucleotide sequence ID" value="NZ_CP134782.1"/>
</dbReference>
<comment type="caution">
    <text evidence="4">The sequence shown here is derived from an EMBL/GenBank/DDBJ whole genome shotgun (WGS) entry which is preliminary data.</text>
</comment>
<evidence type="ECO:0000313" key="4">
    <source>
        <dbReference type="EMBL" id="OAT75538.1"/>
    </source>
</evidence>